<evidence type="ECO:0000313" key="4">
    <source>
        <dbReference type="EMBL" id="CUV62947.1"/>
    </source>
</evidence>
<proteinExistence type="predicted"/>
<sequence>MPAGSGNARARLAPLLSGETDVAAAPLPDAEVLRTWRALRMRGSPADALKPGPLRRALEATSRAMAARARQRAARQPFDAKRAQANDFD</sequence>
<dbReference type="EMBL" id="LN899822">
    <property type="protein sequence ID" value="CUV62947.1"/>
    <property type="molecule type" value="Genomic_DNA"/>
</dbReference>
<evidence type="ECO:0000256" key="1">
    <source>
        <dbReference type="SAM" id="MobiDB-lite"/>
    </source>
</evidence>
<name>A0A0S4UTT1_RALSL</name>
<reference evidence="2" key="1">
    <citation type="submission" date="2015-10" db="EMBL/GenBank/DDBJ databases">
        <authorList>
            <person name="Gilbert D.G."/>
        </authorList>
    </citation>
    <scope>NUCLEOTIDE SEQUENCE</scope>
    <source>
        <strain evidence="2">Phyl III-seqv23</strain>
    </source>
</reference>
<feature type="region of interest" description="Disordered" evidence="1">
    <location>
        <begin position="66"/>
        <end position="89"/>
    </location>
</feature>
<dbReference type="EMBL" id="LN899825">
    <property type="protein sequence ID" value="CUV33035.1"/>
    <property type="molecule type" value="Genomic_DNA"/>
</dbReference>
<evidence type="ECO:0000313" key="2">
    <source>
        <dbReference type="EMBL" id="CUV25521.1"/>
    </source>
</evidence>
<evidence type="ECO:0000313" key="3">
    <source>
        <dbReference type="EMBL" id="CUV33035.1"/>
    </source>
</evidence>
<accession>A0A0S4UTT1</accession>
<dbReference type="AlphaFoldDB" id="A0A0S4UTT1"/>
<gene>
    <name evidence="4" type="ORF">RD1301_v1_2900013</name>
    <name evidence="2" type="ORF">RUN1744_v1_990041</name>
    <name evidence="3" type="ORF">TD1301_v1_270023</name>
</gene>
<organism evidence="2">
    <name type="scientific">Ralstonia solanacearum</name>
    <name type="common">Pseudomonas solanacearum</name>
    <dbReference type="NCBI Taxonomy" id="305"/>
    <lineage>
        <taxon>Bacteria</taxon>
        <taxon>Pseudomonadati</taxon>
        <taxon>Pseudomonadota</taxon>
        <taxon>Betaproteobacteria</taxon>
        <taxon>Burkholderiales</taxon>
        <taxon>Burkholderiaceae</taxon>
        <taxon>Ralstonia</taxon>
        <taxon>Ralstonia solanacearum species complex</taxon>
    </lineage>
</organism>
<protein>
    <submittedName>
        <fullName evidence="2">Uncharacterized protein</fullName>
    </submittedName>
</protein>
<feature type="compositionally biased region" description="Basic and acidic residues" evidence="1">
    <location>
        <begin position="78"/>
        <end position="89"/>
    </location>
</feature>
<dbReference type="EMBL" id="LN899823">
    <property type="protein sequence ID" value="CUV25521.1"/>
    <property type="molecule type" value="Genomic_DNA"/>
</dbReference>